<dbReference type="InterPro" id="IPR029751">
    <property type="entry name" value="Ribosomal_L25_dom"/>
</dbReference>
<reference evidence="9 10" key="1">
    <citation type="journal article" date="2021" name="Microb. Ecol.">
        <title>Candidatus Mesenet longicola: Novel Endosymbionts of Brontispa longissima that Induce Cytoplasmic Incompatibility.</title>
        <authorList>
            <person name="Takano S."/>
            <person name="Gotoh Y."/>
            <person name="Hayashi T."/>
        </authorList>
    </citation>
    <scope>NUCLEOTIDE SEQUENCE [LARGE SCALE GENOMIC DNA]</scope>
    <source>
        <strain evidence="9">L5</strain>
    </source>
</reference>
<dbReference type="GO" id="GO:0022625">
    <property type="term" value="C:cytosolic large ribosomal subunit"/>
    <property type="evidence" value="ECO:0007669"/>
    <property type="project" value="TreeGrafter"/>
</dbReference>
<evidence type="ECO:0000256" key="1">
    <source>
        <dbReference type="ARBA" id="ARBA00022730"/>
    </source>
</evidence>
<keyword evidence="2 5" id="KW-0694">RNA-binding</keyword>
<dbReference type="PANTHER" id="PTHR33284:SF1">
    <property type="entry name" value="RIBOSOMAL PROTEIN L25_GLN-TRNA SYNTHETASE, ANTI-CODON-BINDING DOMAIN-CONTAINING PROTEIN"/>
    <property type="match status" value="1"/>
</dbReference>
<proteinExistence type="inferred from homology"/>
<feature type="domain" description="Large ribosomal subunit protein bL25 beta" evidence="8">
    <location>
        <begin position="106"/>
        <end position="190"/>
    </location>
</feature>
<comment type="subunit">
    <text evidence="5">Part of the 50S ribosomal subunit; part of the 5S rRNA/L5/L18/L25 subcomplex. Contacts the 5S rRNA. Binds to the 5S rRNA independently of L5 and L18.</text>
</comment>
<keyword evidence="3 5" id="KW-0689">Ribosomal protein</keyword>
<dbReference type="NCBIfam" id="NF004612">
    <property type="entry name" value="PRK05943.1"/>
    <property type="match status" value="1"/>
</dbReference>
<organism evidence="9 10">
    <name type="scientific">Candidatus Mesenet longicola</name>
    <dbReference type="NCBI Taxonomy" id="1892558"/>
    <lineage>
        <taxon>Bacteria</taxon>
        <taxon>Pseudomonadati</taxon>
        <taxon>Pseudomonadota</taxon>
        <taxon>Alphaproteobacteria</taxon>
        <taxon>Rickettsiales</taxon>
        <taxon>Anaplasmataceae</taxon>
        <taxon>Candidatus Mesenet</taxon>
    </lineage>
</organism>
<evidence type="ECO:0000256" key="4">
    <source>
        <dbReference type="ARBA" id="ARBA00023274"/>
    </source>
</evidence>
<dbReference type="Pfam" id="PF14693">
    <property type="entry name" value="Ribosomal_TL5_C"/>
    <property type="match status" value="1"/>
</dbReference>
<dbReference type="InterPro" id="IPR001021">
    <property type="entry name" value="Ribosomal_bL25_long"/>
</dbReference>
<feature type="region of interest" description="Disordered" evidence="6">
    <location>
        <begin position="187"/>
        <end position="207"/>
    </location>
</feature>
<sequence length="207" mass="23402">MVQQEIVVINAQTRDDSLKGKREVRRLRKQDKIPAVIYGKGRDSINLALSMSEFVKKYKSGFLSGHLIKVNIDGKDEYALMRDIQRHVVKDTVQHVDFQFVDTEKEIKVDVPLHFINESKCPGIKLGGALNILHRTITVRCFPQDIPEFIEVDLSGKMIGQSIHAGEMKLPENIKLELKEDDTTILAISSTDTDDTDSSKKEATQQP</sequence>
<evidence type="ECO:0000259" key="8">
    <source>
        <dbReference type="Pfam" id="PF14693"/>
    </source>
</evidence>
<keyword evidence="1 5" id="KW-0699">rRNA-binding</keyword>
<dbReference type="Pfam" id="PF01386">
    <property type="entry name" value="Ribosomal_L25p"/>
    <property type="match status" value="1"/>
</dbReference>
<feature type="compositionally biased region" description="Basic and acidic residues" evidence="6">
    <location>
        <begin position="197"/>
        <end position="207"/>
    </location>
</feature>
<comment type="caution">
    <text evidence="9">The sequence shown here is derived from an EMBL/GenBank/DDBJ whole genome shotgun (WGS) entry which is preliminary data.</text>
</comment>
<comment type="similarity">
    <text evidence="5">Belongs to the bacterial ribosomal protein bL25 family. CTC subfamily.</text>
</comment>
<comment type="function">
    <text evidence="5">This is one of the proteins that binds to the 5S RNA in the ribosome where it forms part of the central protuberance.</text>
</comment>
<keyword evidence="10" id="KW-1185">Reference proteome</keyword>
<feature type="domain" description="Large ribosomal subunit protein bL25 L25" evidence="7">
    <location>
        <begin position="9"/>
        <end position="98"/>
    </location>
</feature>
<gene>
    <name evidence="5" type="primary">rplY</name>
    <name evidence="5" type="synonym">ctc</name>
    <name evidence="9" type="ORF">sL5_11100</name>
</gene>
<evidence type="ECO:0000256" key="6">
    <source>
        <dbReference type="SAM" id="MobiDB-lite"/>
    </source>
</evidence>
<dbReference type="PANTHER" id="PTHR33284">
    <property type="entry name" value="RIBOSOMAL PROTEIN L25/GLN-TRNA SYNTHETASE, ANTI-CODON-BINDING DOMAIN-CONTAINING PROTEIN"/>
    <property type="match status" value="1"/>
</dbReference>
<dbReference type="Proteomes" id="UP000637906">
    <property type="component" value="Unassembled WGS sequence"/>
</dbReference>
<dbReference type="InterPro" id="IPR020930">
    <property type="entry name" value="Ribosomal_uL5_bac-type"/>
</dbReference>
<dbReference type="NCBIfam" id="TIGR00731">
    <property type="entry name" value="bL25_bact_ctc"/>
    <property type="match status" value="1"/>
</dbReference>
<evidence type="ECO:0000256" key="5">
    <source>
        <dbReference type="HAMAP-Rule" id="MF_01334"/>
    </source>
</evidence>
<dbReference type="InterPro" id="IPR011035">
    <property type="entry name" value="Ribosomal_bL25/Gln-tRNA_synth"/>
</dbReference>
<evidence type="ECO:0000256" key="3">
    <source>
        <dbReference type="ARBA" id="ARBA00022980"/>
    </source>
</evidence>
<dbReference type="InterPro" id="IPR020057">
    <property type="entry name" value="Ribosomal_bL25_b-dom"/>
</dbReference>
<dbReference type="NCBIfam" id="NF004128">
    <property type="entry name" value="PRK05618.1-2"/>
    <property type="match status" value="1"/>
</dbReference>
<dbReference type="EMBL" id="BNGU01000082">
    <property type="protein sequence ID" value="GHM60117.1"/>
    <property type="molecule type" value="Genomic_DNA"/>
</dbReference>
<dbReference type="AlphaFoldDB" id="A0A8J3MR06"/>
<dbReference type="InterPro" id="IPR037121">
    <property type="entry name" value="Ribosomal_bL25_C"/>
</dbReference>
<keyword evidence="4 5" id="KW-0687">Ribonucleoprotein</keyword>
<dbReference type="InterPro" id="IPR020056">
    <property type="entry name" value="Rbsml_bL25/Gln-tRNA_synth_N"/>
</dbReference>
<name>A0A8J3MR06_9RICK</name>
<dbReference type="Gene3D" id="2.40.240.10">
    <property type="entry name" value="Ribosomal Protein L25, Chain P"/>
    <property type="match status" value="1"/>
</dbReference>
<dbReference type="GO" id="GO:0006412">
    <property type="term" value="P:translation"/>
    <property type="evidence" value="ECO:0007669"/>
    <property type="project" value="UniProtKB-UniRule"/>
</dbReference>
<dbReference type="HAMAP" id="MF_01334">
    <property type="entry name" value="Ribosomal_bL25_CTC"/>
    <property type="match status" value="1"/>
</dbReference>
<dbReference type="SUPFAM" id="SSF50715">
    <property type="entry name" value="Ribosomal protein L25-like"/>
    <property type="match status" value="1"/>
</dbReference>
<dbReference type="Gene3D" id="2.170.120.20">
    <property type="entry name" value="Ribosomal protein L25, beta domain"/>
    <property type="match status" value="1"/>
</dbReference>
<dbReference type="GO" id="GO:0008097">
    <property type="term" value="F:5S rRNA binding"/>
    <property type="evidence" value="ECO:0007669"/>
    <property type="project" value="InterPro"/>
</dbReference>
<evidence type="ECO:0000313" key="9">
    <source>
        <dbReference type="EMBL" id="GHM60117.1"/>
    </source>
</evidence>
<evidence type="ECO:0000259" key="7">
    <source>
        <dbReference type="Pfam" id="PF01386"/>
    </source>
</evidence>
<dbReference type="CDD" id="cd00495">
    <property type="entry name" value="Ribosomal_L25_TL5_CTC"/>
    <property type="match status" value="1"/>
</dbReference>
<protein>
    <recommendedName>
        <fullName evidence="5">Large ribosomal subunit protein bL25</fullName>
    </recommendedName>
    <alternativeName>
        <fullName evidence="5">General stress protein CTC</fullName>
    </alternativeName>
</protein>
<evidence type="ECO:0000256" key="2">
    <source>
        <dbReference type="ARBA" id="ARBA00022884"/>
    </source>
</evidence>
<evidence type="ECO:0000313" key="10">
    <source>
        <dbReference type="Proteomes" id="UP000637906"/>
    </source>
</evidence>
<dbReference type="GO" id="GO:0003735">
    <property type="term" value="F:structural constituent of ribosome"/>
    <property type="evidence" value="ECO:0007669"/>
    <property type="project" value="InterPro"/>
</dbReference>
<accession>A0A8J3MR06</accession>